<evidence type="ECO:0000313" key="3">
    <source>
        <dbReference type="Proteomes" id="UP000799436"/>
    </source>
</evidence>
<feature type="region of interest" description="Disordered" evidence="1">
    <location>
        <begin position="1"/>
        <end position="21"/>
    </location>
</feature>
<accession>A0A6G1L3K9</accession>
<proteinExistence type="predicted"/>
<name>A0A6G1L3K9_9PEZI</name>
<evidence type="ECO:0000256" key="1">
    <source>
        <dbReference type="SAM" id="MobiDB-lite"/>
    </source>
</evidence>
<dbReference type="EMBL" id="ML995858">
    <property type="protein sequence ID" value="KAF2767280.1"/>
    <property type="molecule type" value="Genomic_DNA"/>
</dbReference>
<sequence length="189" mass="21236">MTGHVDAKRFPSKTDSKAVEDAQWRGGQLQRDGDCRIYECAFRSCCGECVGSMYTLFWSVLAALHWAAEIPRHSSLRARKQMIACSIAGSYHGRAVILSQHVRPQDHFMTDRSHACVKKRRVEHLQIAMPKALVLRQITPGVDRGVEPGDSHRVSWFVQRSTAPEPVDKTILLEAVCLDSGPEHRYSPV</sequence>
<organism evidence="2 3">
    <name type="scientific">Teratosphaeria nubilosa</name>
    <dbReference type="NCBI Taxonomy" id="161662"/>
    <lineage>
        <taxon>Eukaryota</taxon>
        <taxon>Fungi</taxon>
        <taxon>Dikarya</taxon>
        <taxon>Ascomycota</taxon>
        <taxon>Pezizomycotina</taxon>
        <taxon>Dothideomycetes</taxon>
        <taxon>Dothideomycetidae</taxon>
        <taxon>Mycosphaerellales</taxon>
        <taxon>Teratosphaeriaceae</taxon>
        <taxon>Teratosphaeria</taxon>
    </lineage>
</organism>
<protein>
    <submittedName>
        <fullName evidence="2">Uncharacterized protein</fullName>
    </submittedName>
</protein>
<keyword evidence="3" id="KW-1185">Reference proteome</keyword>
<dbReference type="Proteomes" id="UP000799436">
    <property type="component" value="Unassembled WGS sequence"/>
</dbReference>
<reference evidence="2" key="1">
    <citation type="journal article" date="2020" name="Stud. Mycol.">
        <title>101 Dothideomycetes genomes: a test case for predicting lifestyles and emergence of pathogens.</title>
        <authorList>
            <person name="Haridas S."/>
            <person name="Albert R."/>
            <person name="Binder M."/>
            <person name="Bloem J."/>
            <person name="Labutti K."/>
            <person name="Salamov A."/>
            <person name="Andreopoulos B."/>
            <person name="Baker S."/>
            <person name="Barry K."/>
            <person name="Bills G."/>
            <person name="Bluhm B."/>
            <person name="Cannon C."/>
            <person name="Castanera R."/>
            <person name="Culley D."/>
            <person name="Daum C."/>
            <person name="Ezra D."/>
            <person name="Gonzalez J."/>
            <person name="Henrissat B."/>
            <person name="Kuo A."/>
            <person name="Liang C."/>
            <person name="Lipzen A."/>
            <person name="Lutzoni F."/>
            <person name="Magnuson J."/>
            <person name="Mondo S."/>
            <person name="Nolan M."/>
            <person name="Ohm R."/>
            <person name="Pangilinan J."/>
            <person name="Park H.-J."/>
            <person name="Ramirez L."/>
            <person name="Alfaro M."/>
            <person name="Sun H."/>
            <person name="Tritt A."/>
            <person name="Yoshinaga Y."/>
            <person name="Zwiers L.-H."/>
            <person name="Turgeon B."/>
            <person name="Goodwin S."/>
            <person name="Spatafora J."/>
            <person name="Crous P."/>
            <person name="Grigoriev I."/>
        </authorList>
    </citation>
    <scope>NUCLEOTIDE SEQUENCE</scope>
    <source>
        <strain evidence="2">CBS 116005</strain>
    </source>
</reference>
<dbReference type="AlphaFoldDB" id="A0A6G1L3K9"/>
<evidence type="ECO:0000313" key="2">
    <source>
        <dbReference type="EMBL" id="KAF2767280.1"/>
    </source>
</evidence>
<gene>
    <name evidence="2" type="ORF">EJ03DRAFT_158221</name>
</gene>